<evidence type="ECO:0000256" key="1">
    <source>
        <dbReference type="ARBA" id="ARBA00004496"/>
    </source>
</evidence>
<keyword evidence="5 11" id="KW-0547">Nucleotide-binding</keyword>
<name>T1JMI0_STRMM</name>
<sequence>MALHVPKAPGFAQMLKDGSKHFSGLDEAVYRNITACKELAQTTRSAYGPRGMNKMVINHIEKLFVTNDAATIIKELDVIHPAAKMVIFGSNMQEHEIGDGTNFVIIFAGALLQTAEDLLRMGLSPGEVADGYELALKKALEILPTLTCYEVKRMVESEVSKGIHAAVMSKQYGIEDFLAPLITHACVSILPKEGVFNVDNVRVCKILGSGVLKSEVVSGMVFKREVEGDFQKVSKAKVAIYSCAVDSLQTETKGTVLIHTAQELLNYSKGEENILEQQIKGIAESGCTVIVSGGKFGEMAMHFLNKYKIMAVRVMSKFDLRRLCKTVGATVLPKLLPPTPEEMGYCDQVYVDEVGETAIVVFKQGECYNCFLFIHESESIPDKDESRISTVVIRGSTDNLMDDIERAVNDGVNTFKVLHRDGRLVPGAGATEIELAKQISTFGETCPGLEQYAIKSFATALEMLPKTLAENAGLKTTEMLSKLYAMHNEGKGNYGVDIGNETTMVKDVTEDDIYDLYLGKYWGMKYATSAACTILKVDQIIMAKPAGGPKPRDNPNKDDD</sequence>
<dbReference type="FunFam" id="3.50.7.10:FF:000008">
    <property type="entry name" value="T-complex protein 1 subunit theta"/>
    <property type="match status" value="1"/>
</dbReference>
<dbReference type="SUPFAM" id="SSF48592">
    <property type="entry name" value="GroEL equatorial domain-like"/>
    <property type="match status" value="1"/>
</dbReference>
<dbReference type="EnsemblMetazoa" id="SMAR015060-RA">
    <property type="protein sequence ID" value="SMAR015060-PA"/>
    <property type="gene ID" value="SMAR015060"/>
</dbReference>
<dbReference type="Proteomes" id="UP000014500">
    <property type="component" value="Unassembled WGS sequence"/>
</dbReference>
<comment type="similarity">
    <text evidence="2 11">Belongs to the TCP-1 chaperonin family.</text>
</comment>
<evidence type="ECO:0000256" key="9">
    <source>
        <dbReference type="ARBA" id="ARBA00058723"/>
    </source>
</evidence>
<protein>
    <recommendedName>
        <fullName evidence="3">T-complex protein 1 subunit theta</fullName>
    </recommendedName>
    <alternativeName>
        <fullName evidence="8">CCT-theta</fullName>
    </alternativeName>
</protein>
<dbReference type="PANTHER" id="PTHR11353">
    <property type="entry name" value="CHAPERONIN"/>
    <property type="match status" value="1"/>
</dbReference>
<keyword evidence="7 11" id="KW-0143">Chaperone</keyword>
<dbReference type="EMBL" id="JH431826">
    <property type="status" value="NOT_ANNOTATED_CDS"/>
    <property type="molecule type" value="Genomic_DNA"/>
</dbReference>
<dbReference type="Gene3D" id="1.10.560.10">
    <property type="entry name" value="GroEL-like equatorial domain"/>
    <property type="match status" value="1"/>
</dbReference>
<dbReference type="GO" id="GO:0005524">
    <property type="term" value="F:ATP binding"/>
    <property type="evidence" value="ECO:0007669"/>
    <property type="project" value="UniProtKB-KW"/>
</dbReference>
<evidence type="ECO:0000313" key="13">
    <source>
        <dbReference type="Proteomes" id="UP000014500"/>
    </source>
</evidence>
<dbReference type="CDD" id="cd03341">
    <property type="entry name" value="TCP1_theta"/>
    <property type="match status" value="1"/>
</dbReference>
<keyword evidence="13" id="KW-1185">Reference proteome</keyword>
<dbReference type="PRINTS" id="PR00304">
    <property type="entry name" value="TCOMPLEXTCP1"/>
</dbReference>
<evidence type="ECO:0000256" key="8">
    <source>
        <dbReference type="ARBA" id="ARBA00029602"/>
    </source>
</evidence>
<dbReference type="PhylomeDB" id="T1JMI0"/>
<dbReference type="GO" id="GO:0016887">
    <property type="term" value="F:ATP hydrolysis activity"/>
    <property type="evidence" value="ECO:0007669"/>
    <property type="project" value="InterPro"/>
</dbReference>
<accession>T1JMI0</accession>
<reference evidence="12" key="2">
    <citation type="submission" date="2015-02" db="UniProtKB">
        <authorList>
            <consortium name="EnsemblMetazoa"/>
        </authorList>
    </citation>
    <scope>IDENTIFICATION</scope>
</reference>
<dbReference type="NCBIfam" id="TIGR02346">
    <property type="entry name" value="chap_CCT_theta"/>
    <property type="match status" value="1"/>
</dbReference>
<dbReference type="eggNOG" id="KOG0362">
    <property type="taxonomic scope" value="Eukaryota"/>
</dbReference>
<evidence type="ECO:0000256" key="11">
    <source>
        <dbReference type="RuleBase" id="RU004187"/>
    </source>
</evidence>
<evidence type="ECO:0000256" key="2">
    <source>
        <dbReference type="ARBA" id="ARBA00008020"/>
    </source>
</evidence>
<dbReference type="SUPFAM" id="SSF54849">
    <property type="entry name" value="GroEL-intermediate domain like"/>
    <property type="match status" value="1"/>
</dbReference>
<keyword evidence="6 11" id="KW-0067">ATP-binding</keyword>
<comment type="subunit">
    <text evidence="10">Heterooligomeric complex.</text>
</comment>
<dbReference type="InterPro" id="IPR027410">
    <property type="entry name" value="TCP-1-like_intermed_sf"/>
</dbReference>
<dbReference type="HOGENOM" id="CLU_008891_4_2_1"/>
<evidence type="ECO:0000256" key="6">
    <source>
        <dbReference type="ARBA" id="ARBA00022840"/>
    </source>
</evidence>
<dbReference type="AlphaFoldDB" id="T1JMI0"/>
<dbReference type="GO" id="GO:0005737">
    <property type="term" value="C:cytoplasm"/>
    <property type="evidence" value="ECO:0007669"/>
    <property type="project" value="UniProtKB-SubCell"/>
</dbReference>
<dbReference type="InterPro" id="IPR012721">
    <property type="entry name" value="Chap_CCT_theta"/>
</dbReference>
<dbReference type="InterPro" id="IPR002423">
    <property type="entry name" value="Cpn60/GroEL/TCP-1"/>
</dbReference>
<keyword evidence="4" id="KW-0963">Cytoplasm</keyword>
<dbReference type="SUPFAM" id="SSF52029">
    <property type="entry name" value="GroEL apical domain-like"/>
    <property type="match status" value="1"/>
</dbReference>
<evidence type="ECO:0000256" key="5">
    <source>
        <dbReference type="ARBA" id="ARBA00022741"/>
    </source>
</evidence>
<dbReference type="PROSITE" id="PS00995">
    <property type="entry name" value="TCP1_3"/>
    <property type="match status" value="1"/>
</dbReference>
<dbReference type="InterPro" id="IPR002194">
    <property type="entry name" value="Chaperonin_TCP-1_CS"/>
</dbReference>
<reference evidence="13" key="1">
    <citation type="submission" date="2011-05" db="EMBL/GenBank/DDBJ databases">
        <authorList>
            <person name="Richards S.R."/>
            <person name="Qu J."/>
            <person name="Jiang H."/>
            <person name="Jhangiani S.N."/>
            <person name="Agravi P."/>
            <person name="Goodspeed R."/>
            <person name="Gross S."/>
            <person name="Mandapat C."/>
            <person name="Jackson L."/>
            <person name="Mathew T."/>
            <person name="Pu L."/>
            <person name="Thornton R."/>
            <person name="Saada N."/>
            <person name="Wilczek-Boney K.B."/>
            <person name="Lee S."/>
            <person name="Kovar C."/>
            <person name="Wu Y."/>
            <person name="Scherer S.E."/>
            <person name="Worley K.C."/>
            <person name="Muzny D.M."/>
            <person name="Gibbs R."/>
        </authorList>
    </citation>
    <scope>NUCLEOTIDE SEQUENCE</scope>
    <source>
        <strain evidence="13">Brora</strain>
    </source>
</reference>
<dbReference type="OMA" id="WGLKYAV"/>
<comment type="function">
    <text evidence="9">Molecular chaperone; assists the folding of proteins upon ATP hydrolysis. Known to play a role, in vitro, in the folding of actin and tubulin. Required for correct subcellular localization of pgl-1.</text>
</comment>
<evidence type="ECO:0000313" key="12">
    <source>
        <dbReference type="EnsemblMetazoa" id="SMAR015060-PA"/>
    </source>
</evidence>
<proteinExistence type="inferred from homology"/>
<evidence type="ECO:0000256" key="4">
    <source>
        <dbReference type="ARBA" id="ARBA00022490"/>
    </source>
</evidence>
<dbReference type="InterPro" id="IPR017998">
    <property type="entry name" value="Chaperone_TCP-1"/>
</dbReference>
<evidence type="ECO:0000256" key="10">
    <source>
        <dbReference type="ARBA" id="ARBA00064252"/>
    </source>
</evidence>
<evidence type="ECO:0000256" key="7">
    <source>
        <dbReference type="ARBA" id="ARBA00023186"/>
    </source>
</evidence>
<dbReference type="Gene3D" id="3.50.7.10">
    <property type="entry name" value="GroEL"/>
    <property type="match status" value="1"/>
</dbReference>
<dbReference type="STRING" id="126957.T1JMI0"/>
<dbReference type="PROSITE" id="PS00751">
    <property type="entry name" value="TCP1_2"/>
    <property type="match status" value="1"/>
</dbReference>
<comment type="subcellular location">
    <subcellularLocation>
        <location evidence="1">Cytoplasm</location>
    </subcellularLocation>
</comment>
<evidence type="ECO:0000256" key="3">
    <source>
        <dbReference type="ARBA" id="ARBA00016981"/>
    </source>
</evidence>
<dbReference type="GO" id="GO:0051082">
    <property type="term" value="F:unfolded protein binding"/>
    <property type="evidence" value="ECO:0007669"/>
    <property type="project" value="InterPro"/>
</dbReference>
<dbReference type="Gene3D" id="3.30.260.10">
    <property type="entry name" value="TCP-1-like chaperonin intermediate domain"/>
    <property type="match status" value="1"/>
</dbReference>
<dbReference type="InterPro" id="IPR027409">
    <property type="entry name" value="GroEL-like_apical_dom_sf"/>
</dbReference>
<dbReference type="Pfam" id="PF00118">
    <property type="entry name" value="Cpn60_TCP1"/>
    <property type="match status" value="1"/>
</dbReference>
<dbReference type="InterPro" id="IPR027413">
    <property type="entry name" value="GROEL-like_equatorial_sf"/>
</dbReference>
<dbReference type="PROSITE" id="PS00750">
    <property type="entry name" value="TCP1_1"/>
    <property type="match status" value="1"/>
</dbReference>
<dbReference type="GO" id="GO:0140662">
    <property type="term" value="F:ATP-dependent protein folding chaperone"/>
    <property type="evidence" value="ECO:0007669"/>
    <property type="project" value="InterPro"/>
</dbReference>
<organism evidence="12 13">
    <name type="scientific">Strigamia maritima</name>
    <name type="common">European centipede</name>
    <name type="synonym">Geophilus maritimus</name>
    <dbReference type="NCBI Taxonomy" id="126957"/>
    <lineage>
        <taxon>Eukaryota</taxon>
        <taxon>Metazoa</taxon>
        <taxon>Ecdysozoa</taxon>
        <taxon>Arthropoda</taxon>
        <taxon>Myriapoda</taxon>
        <taxon>Chilopoda</taxon>
        <taxon>Pleurostigmophora</taxon>
        <taxon>Geophilomorpha</taxon>
        <taxon>Linotaeniidae</taxon>
        <taxon>Strigamia</taxon>
    </lineage>
</organism>